<evidence type="ECO:0000313" key="5">
    <source>
        <dbReference type="WormBase" id="Y48E1B.8"/>
    </source>
</evidence>
<dbReference type="RefSeq" id="NP_496853.1">
    <property type="nucleotide sequence ID" value="NM_064452.4"/>
</dbReference>
<accession>O45951</accession>
<evidence type="ECO:0000313" key="4">
    <source>
        <dbReference type="Proteomes" id="UP000001940"/>
    </source>
</evidence>
<dbReference type="Pfam" id="PF03407">
    <property type="entry name" value="Nucleotid_trans"/>
    <property type="match status" value="1"/>
</dbReference>
<keyword evidence="4" id="KW-1185">Reference proteome</keyword>
<dbReference type="Bgee" id="WBGene00013007">
    <property type="expression patterns" value="Expressed in larva and 1 other cell type or tissue"/>
</dbReference>
<dbReference type="WormBase" id="Y48E1B.8">
    <property type="protein sequence ID" value="CE14866"/>
    <property type="gene ID" value="WBGene00013007"/>
</dbReference>
<gene>
    <name evidence="3" type="ORF">CELE_Y48E1B.8</name>
    <name evidence="3 5" type="ORF">Y48E1B.8</name>
</gene>
<sequence>MSKPAGLQSLLALIFFNRLSLVIFYSFWFLIGLLVLRKSQNALEAVRYVKAHSASVSLDSLEGSTEFRQLLEEDFPRPPAFFLLNQYALNMTDNFLCNTATLAGAHERFVFVTLDEVARKRIRSRWPRIRVFHWPTPSLYKPFSFAEGAYQTIYLLRSNLALALIKKGKSFWMMQQDTFWRKNIFDLNYEDNMSYDAIFDQLGNGDNSLRKEWVNGANWFIRANNETQFFFEKLSEKLAHWYTPDVGVMIHQCNTWDKPTCAFIPYNVTYSWEWMFSDQSNPPYLLQLDCETNGGTKLMQLGRYGFHFVNPDGTCNNEKISSAKSRMENGTVEVQISKNLPSWGRLQFKLYWYITEYLLWIPVLGEYLRPYLALAGFILMITI</sequence>
<evidence type="ECO:0000259" key="2">
    <source>
        <dbReference type="Pfam" id="PF03407"/>
    </source>
</evidence>
<dbReference type="FunCoup" id="O45951">
    <property type="interactions" value="46"/>
</dbReference>
<dbReference type="Proteomes" id="UP000001940">
    <property type="component" value="Chromosome II"/>
</dbReference>
<name>O45951_CAEEL</name>
<dbReference type="CTD" id="175002"/>
<dbReference type="PhylomeDB" id="O45951"/>
<reference evidence="3 4" key="1">
    <citation type="journal article" date="1998" name="Science">
        <title>Genome sequence of the nematode C. elegans: a platform for investigating biology.</title>
        <authorList>
            <consortium name="The C. elegans sequencing consortium"/>
            <person name="Sulson J.E."/>
            <person name="Waterston R."/>
        </authorList>
    </citation>
    <scope>NUCLEOTIDE SEQUENCE [LARGE SCALE GENOMIC DNA]</scope>
    <source>
        <strain evidence="3 4">Bristol N2</strain>
    </source>
</reference>
<dbReference type="EMBL" id="BX284602">
    <property type="protein sequence ID" value="CAB07694.1"/>
    <property type="molecule type" value="Genomic_DNA"/>
</dbReference>
<dbReference type="PANTHER" id="PTHR31967:SF5">
    <property type="entry name" value="NUCLEOTIDE-DIPHOSPHO-SUGAR TRANSFERASE DOMAIN-CONTAINING PROTEIN"/>
    <property type="match status" value="1"/>
</dbReference>
<feature type="domain" description="Nucleotide-diphospho-sugar transferase" evidence="2">
    <location>
        <begin position="105"/>
        <end position="301"/>
    </location>
</feature>
<dbReference type="UCSC" id="Y48E1B.8">
    <property type="organism name" value="c. elegans"/>
</dbReference>
<dbReference type="PANTHER" id="PTHR31967">
    <property type="entry name" value="GROUNDHOG (HEDGEHOG-LIKE FAMILY)-RELATED"/>
    <property type="match status" value="1"/>
</dbReference>
<dbReference type="PIR" id="T27017">
    <property type="entry name" value="T27017"/>
</dbReference>
<feature type="transmembrane region" description="Helical" evidence="1">
    <location>
        <begin position="12"/>
        <end position="36"/>
    </location>
</feature>
<dbReference type="PeptideAtlas" id="O45951"/>
<dbReference type="InParanoid" id="O45951"/>
<keyword evidence="1" id="KW-1133">Transmembrane helix</keyword>
<dbReference type="GO" id="GO:0016740">
    <property type="term" value="F:transferase activity"/>
    <property type="evidence" value="ECO:0007669"/>
    <property type="project" value="UniProtKB-KW"/>
</dbReference>
<dbReference type="AGR" id="WB:WBGene00013007"/>
<keyword evidence="1" id="KW-0812">Transmembrane</keyword>
<dbReference type="InterPro" id="IPR005069">
    <property type="entry name" value="Nucl-diP-sugar_transferase"/>
</dbReference>
<keyword evidence="3" id="KW-0808">Transferase</keyword>
<evidence type="ECO:0000256" key="1">
    <source>
        <dbReference type="SAM" id="Phobius"/>
    </source>
</evidence>
<dbReference type="PaxDb" id="6239-Y48E1B.8"/>
<dbReference type="eggNOG" id="ENOG502RPCK">
    <property type="taxonomic scope" value="Eukaryota"/>
</dbReference>
<dbReference type="STRING" id="6239.Y48E1B.8.1"/>
<dbReference type="AlphaFoldDB" id="O45951"/>
<keyword evidence="1" id="KW-0472">Membrane</keyword>
<proteinExistence type="predicted"/>
<organism evidence="3 4">
    <name type="scientific">Caenorhabditis elegans</name>
    <dbReference type="NCBI Taxonomy" id="6239"/>
    <lineage>
        <taxon>Eukaryota</taxon>
        <taxon>Metazoa</taxon>
        <taxon>Ecdysozoa</taxon>
        <taxon>Nematoda</taxon>
        <taxon>Chromadorea</taxon>
        <taxon>Rhabditida</taxon>
        <taxon>Rhabditina</taxon>
        <taxon>Rhabditomorpha</taxon>
        <taxon>Rhabditoidea</taxon>
        <taxon>Rhabditidae</taxon>
        <taxon>Peloderinae</taxon>
        <taxon>Caenorhabditis</taxon>
    </lineage>
</organism>
<dbReference type="GeneID" id="175002"/>
<dbReference type="OrthoDB" id="5836963at2759"/>
<protein>
    <submittedName>
        <fullName evidence="3">Nucleotide-diphospho-sugar transferase domain-containing protein</fullName>
    </submittedName>
</protein>
<dbReference type="KEGG" id="cel:CELE_Y48E1B.8"/>
<dbReference type="HOGENOM" id="CLU_046475_0_0_1"/>
<dbReference type="OMA" id="YITEYLL"/>
<evidence type="ECO:0000313" key="3">
    <source>
        <dbReference type="EMBL" id="CAB07694.1"/>
    </source>
</evidence>